<keyword evidence="4" id="KW-1185">Reference proteome</keyword>
<name>A0ABY7XMZ7_9BACL</name>
<gene>
    <name evidence="3" type="ORF">PUW25_26005</name>
</gene>
<geneLocation type="plasmid" evidence="3 4">
    <name>unnamed1</name>
</geneLocation>
<feature type="transmembrane region" description="Helical" evidence="2">
    <location>
        <begin position="6"/>
        <end position="26"/>
    </location>
</feature>
<sequence length="258" mass="27756">MEDFSAILLFVSLIAMVAFLVLSVVSKIKKDGKAKRKLMYAGGSFVVMIASFIMFGSVTSGTTTTADPAPAVEQPKAETVKLSPEEEAAIKEEAEAAAKAKAEEEAKAKAEAEEKAKAEAEAKAKEEAEAKAKAEAEAKAAAEAAAQAEADKKANAQTIEYPHLSKNPDRYAGEYVTYTGEIVQILESGEFTNIRLAVTQDEWGYNYNDLIFIEYEGLTDFVDGDVVTVYGEIYGAYSYTSQAGWEITLPGLVADTVE</sequence>
<keyword evidence="2" id="KW-0472">Membrane</keyword>
<dbReference type="Proteomes" id="UP001221519">
    <property type="component" value="Plasmid unnamed1"/>
</dbReference>
<protein>
    <recommendedName>
        <fullName evidence="5">TcdA-E operon negative regulator</fullName>
    </recommendedName>
</protein>
<feature type="compositionally biased region" description="Basic and acidic residues" evidence="1">
    <location>
        <begin position="88"/>
        <end position="136"/>
    </location>
</feature>
<evidence type="ECO:0000256" key="2">
    <source>
        <dbReference type="SAM" id="Phobius"/>
    </source>
</evidence>
<dbReference type="EMBL" id="CP118109">
    <property type="protein sequence ID" value="WDI05025.1"/>
    <property type="molecule type" value="Genomic_DNA"/>
</dbReference>
<reference evidence="3 4" key="1">
    <citation type="submission" date="2023-02" db="EMBL/GenBank/DDBJ databases">
        <title>Pathogen: clinical or host-associated sample.</title>
        <authorList>
            <person name="Hergert J."/>
            <person name="Casey R."/>
            <person name="Wagner J."/>
            <person name="Young E.L."/>
            <person name="Oakeson K.F."/>
        </authorList>
    </citation>
    <scope>NUCLEOTIDE SEQUENCE [LARGE SCALE GENOMIC DNA]</scope>
    <source>
        <strain evidence="3 4">2022CK-00829</strain>
        <plasmid evidence="3 4">unnamed1</plasmid>
    </source>
</reference>
<organism evidence="3 4">
    <name type="scientific">Paenibacillus urinalis</name>
    <dbReference type="NCBI Taxonomy" id="521520"/>
    <lineage>
        <taxon>Bacteria</taxon>
        <taxon>Bacillati</taxon>
        <taxon>Bacillota</taxon>
        <taxon>Bacilli</taxon>
        <taxon>Bacillales</taxon>
        <taxon>Paenibacillaceae</taxon>
        <taxon>Paenibacillus</taxon>
    </lineage>
</organism>
<keyword evidence="2" id="KW-0812">Transmembrane</keyword>
<evidence type="ECO:0000313" key="3">
    <source>
        <dbReference type="EMBL" id="WDI05025.1"/>
    </source>
</evidence>
<keyword evidence="3" id="KW-0614">Plasmid</keyword>
<feature type="region of interest" description="Disordered" evidence="1">
    <location>
        <begin position="63"/>
        <end position="136"/>
    </location>
</feature>
<dbReference type="RefSeq" id="WP_274338647.1">
    <property type="nucleotide sequence ID" value="NZ_CP118109.1"/>
</dbReference>
<evidence type="ECO:0000256" key="1">
    <source>
        <dbReference type="SAM" id="MobiDB-lite"/>
    </source>
</evidence>
<feature type="transmembrane region" description="Helical" evidence="2">
    <location>
        <begin position="38"/>
        <end position="58"/>
    </location>
</feature>
<evidence type="ECO:0000313" key="4">
    <source>
        <dbReference type="Proteomes" id="UP001221519"/>
    </source>
</evidence>
<evidence type="ECO:0008006" key="5">
    <source>
        <dbReference type="Google" id="ProtNLM"/>
    </source>
</evidence>
<proteinExistence type="predicted"/>
<accession>A0ABY7XMZ7</accession>
<keyword evidence="2" id="KW-1133">Transmembrane helix</keyword>